<dbReference type="InterPro" id="IPR013083">
    <property type="entry name" value="Znf_RING/FYVE/PHD"/>
</dbReference>
<organism evidence="4 5">
    <name type="scientific">Aphanomyces astaci</name>
    <name type="common">Crayfish plague agent</name>
    <dbReference type="NCBI Taxonomy" id="112090"/>
    <lineage>
        <taxon>Eukaryota</taxon>
        <taxon>Sar</taxon>
        <taxon>Stramenopiles</taxon>
        <taxon>Oomycota</taxon>
        <taxon>Saprolegniomycetes</taxon>
        <taxon>Saprolegniales</taxon>
        <taxon>Verrucalvaceae</taxon>
        <taxon>Aphanomyces</taxon>
    </lineage>
</organism>
<dbReference type="VEuPathDB" id="FungiDB:H257_16931"/>
<evidence type="ECO:0000259" key="3">
    <source>
        <dbReference type="PROSITE" id="PS50089"/>
    </source>
</evidence>
<evidence type="ECO:0000313" key="5">
    <source>
        <dbReference type="Proteomes" id="UP000469452"/>
    </source>
</evidence>
<evidence type="ECO:0000256" key="2">
    <source>
        <dbReference type="SAM" id="Coils"/>
    </source>
</evidence>
<keyword evidence="1" id="KW-0862">Zinc</keyword>
<dbReference type="Gene3D" id="3.30.40.10">
    <property type="entry name" value="Zinc/RING finger domain, C3HC4 (zinc finger)"/>
    <property type="match status" value="1"/>
</dbReference>
<dbReference type="SMART" id="SM00184">
    <property type="entry name" value="RING"/>
    <property type="match status" value="1"/>
</dbReference>
<proteinExistence type="predicted"/>
<protein>
    <recommendedName>
        <fullName evidence="3">RING-type domain-containing protein</fullName>
    </recommendedName>
</protein>
<accession>A0A6A4ZFZ7</accession>
<reference evidence="4 5" key="1">
    <citation type="submission" date="2019-06" db="EMBL/GenBank/DDBJ databases">
        <title>Genomics analysis of Aphanomyces spp. identifies a new class of oomycete effector associated with host adaptation.</title>
        <authorList>
            <person name="Gaulin E."/>
        </authorList>
    </citation>
    <scope>NUCLEOTIDE SEQUENCE [LARGE SCALE GENOMIC DNA]</scope>
    <source>
        <strain evidence="4 5">E</strain>
    </source>
</reference>
<evidence type="ECO:0000256" key="1">
    <source>
        <dbReference type="PROSITE-ProRule" id="PRU00175"/>
    </source>
</evidence>
<dbReference type="PROSITE" id="PS50089">
    <property type="entry name" value="ZF_RING_2"/>
    <property type="match status" value="1"/>
</dbReference>
<dbReference type="AlphaFoldDB" id="A0A6A4ZFZ7"/>
<dbReference type="SUPFAM" id="SSF57850">
    <property type="entry name" value="RING/U-box"/>
    <property type="match status" value="1"/>
</dbReference>
<keyword evidence="2" id="KW-0175">Coiled coil</keyword>
<dbReference type="GO" id="GO:0008270">
    <property type="term" value="F:zinc ion binding"/>
    <property type="evidence" value="ECO:0007669"/>
    <property type="project" value="UniProtKB-KW"/>
</dbReference>
<dbReference type="Proteomes" id="UP000469452">
    <property type="component" value="Unassembled WGS sequence"/>
</dbReference>
<dbReference type="SUPFAM" id="SSF54160">
    <property type="entry name" value="Chromo domain-like"/>
    <property type="match status" value="1"/>
</dbReference>
<gene>
    <name evidence="4" type="ORF">AaE_011893</name>
</gene>
<dbReference type="InterPro" id="IPR001841">
    <property type="entry name" value="Znf_RING"/>
</dbReference>
<comment type="caution">
    <text evidence="4">The sequence shown here is derived from an EMBL/GenBank/DDBJ whole genome shotgun (WGS) entry which is preliminary data.</text>
</comment>
<dbReference type="Gene3D" id="2.30.30.140">
    <property type="match status" value="1"/>
</dbReference>
<dbReference type="InterPro" id="IPR016197">
    <property type="entry name" value="Chromo-like_dom_sf"/>
</dbReference>
<sequence>MMMQPLLKTSLQKHGDLAKAVEKLRMEAKMTSEYSSSSISGGLRRSLKEVGLTPRFRSNDYVKVYRGHSLRKARVVHVTTTEYFVHYQGLPSDMDEYVPHYRVIEDREMKASTSTANAARDNELEQLRQENRRLKEDLQKSQERIKRAEDDMAEEWRKECSVLQAKCLLVSDHCREAVTRVYNVLEEKQRMLDSWNCVICTTTAVDSAFVPCGHMFCTGCSSQCKTCPICRQEFIMRLPLYKP</sequence>
<dbReference type="EMBL" id="VJMI01017654">
    <property type="protein sequence ID" value="KAF0712991.1"/>
    <property type="molecule type" value="Genomic_DNA"/>
</dbReference>
<keyword evidence="1" id="KW-0863">Zinc-finger</keyword>
<evidence type="ECO:0000313" key="4">
    <source>
        <dbReference type="EMBL" id="KAF0712991.1"/>
    </source>
</evidence>
<feature type="domain" description="RING-type" evidence="3">
    <location>
        <begin position="197"/>
        <end position="231"/>
    </location>
</feature>
<keyword evidence="1" id="KW-0479">Metal-binding</keyword>
<name>A0A6A4ZFZ7_APHAT</name>
<feature type="coiled-coil region" evidence="2">
    <location>
        <begin position="117"/>
        <end position="155"/>
    </location>
</feature>
<dbReference type="Pfam" id="PF13920">
    <property type="entry name" value="zf-C3HC4_3"/>
    <property type="match status" value="1"/>
</dbReference>